<protein>
    <recommendedName>
        <fullName evidence="3">Polyketide cyclase/dehydrase/lipid transport protein</fullName>
    </recommendedName>
</protein>
<proteinExistence type="predicted"/>
<keyword evidence="2" id="KW-1185">Reference proteome</keyword>
<organism evidence="1 2">
    <name type="scientific">Ornithinimicrobium cryptoxanthini</name>
    <dbReference type="NCBI Taxonomy" id="2934161"/>
    <lineage>
        <taxon>Bacteria</taxon>
        <taxon>Bacillati</taxon>
        <taxon>Actinomycetota</taxon>
        <taxon>Actinomycetes</taxon>
        <taxon>Micrococcales</taxon>
        <taxon>Ornithinimicrobiaceae</taxon>
        <taxon>Ornithinimicrobium</taxon>
    </lineage>
</organism>
<evidence type="ECO:0000313" key="1">
    <source>
        <dbReference type="EMBL" id="USQ75825.1"/>
    </source>
</evidence>
<dbReference type="RefSeq" id="WP_252620311.1">
    <property type="nucleotide sequence ID" value="NZ_CP099490.1"/>
</dbReference>
<reference evidence="1" key="1">
    <citation type="submission" date="2022-06" db="EMBL/GenBank/DDBJ databases">
        <title>Ornithinimicrobium JY.X270.</title>
        <authorList>
            <person name="Huang Y."/>
        </authorList>
    </citation>
    <scope>NUCLEOTIDE SEQUENCE</scope>
    <source>
        <strain evidence="1">JY.X270</strain>
    </source>
</reference>
<evidence type="ECO:0000313" key="2">
    <source>
        <dbReference type="Proteomes" id="UP001056535"/>
    </source>
</evidence>
<evidence type="ECO:0008006" key="3">
    <source>
        <dbReference type="Google" id="ProtNLM"/>
    </source>
</evidence>
<dbReference type="Proteomes" id="UP001056535">
    <property type="component" value="Chromosome"/>
</dbReference>
<dbReference type="EMBL" id="CP099490">
    <property type="protein sequence ID" value="USQ75825.1"/>
    <property type="molecule type" value="Genomic_DNA"/>
</dbReference>
<accession>A0ABY4YH13</accession>
<name>A0ABY4YH13_9MICO</name>
<sequence>MLEWGAKKGGVVPILLDGEQVATVDPETWREGAELVIGGQAWTFGRDGRDRVARLARNPRVVLRATRASAWRSAWTITGDGATYEIGPEGFWQTTHRVQRDGRSVGVGKQASTWSSRATLDLDPSVPPVHQLFLLWISHLIRRRAAAAAS</sequence>
<gene>
    <name evidence="1" type="ORF">NF557_14635</name>
</gene>